<dbReference type="Gene3D" id="3.30.300.210">
    <property type="entry name" value="Nutrient germinant receptor protein C, domain 3"/>
    <property type="match status" value="1"/>
</dbReference>
<keyword evidence="7" id="KW-0449">Lipoprotein</keyword>
<keyword evidence="4 8" id="KW-0732">Signal</keyword>
<dbReference type="InterPro" id="IPR008844">
    <property type="entry name" value="Spore_GerAC-like"/>
</dbReference>
<evidence type="ECO:0000256" key="6">
    <source>
        <dbReference type="ARBA" id="ARBA00023139"/>
    </source>
</evidence>
<comment type="caution">
    <text evidence="11">The sequence shown here is derived from an EMBL/GenBank/DDBJ whole genome shotgun (WGS) entry which is preliminary data.</text>
</comment>
<dbReference type="InterPro" id="IPR057336">
    <property type="entry name" value="GerAC_N"/>
</dbReference>
<dbReference type="PROSITE" id="PS51257">
    <property type="entry name" value="PROKAR_LIPOPROTEIN"/>
    <property type="match status" value="1"/>
</dbReference>
<evidence type="ECO:0000256" key="1">
    <source>
        <dbReference type="ARBA" id="ARBA00004635"/>
    </source>
</evidence>
<sequence>MKRWTCILLVLLLTSCVQQKPLEELGLVTAIGYDKEENQLKGTIIYYEFDPLHPSNTKMVTATSKTSKGIRYKENLSSSKKLVSGQLRVAIYGRELAEEGIISTIDTLSRDSEIGTMSYLSVSEIPAEELLSLSQESIDISNAGTFLYNLIGQNVRAESLISPTLHEFMQAYYSEGKDPILPLINFRDNTIVIDGMAIFYFDKVVGSINNEEAFYLKLFLDPYHAGNVEIGIPKENVKKYIIKNNNEDEGNLFVSLDHLRSDINIELDNLEGPEFNVDLIIKTRMQEITENYDLGNPAAIRKIEKEIGKTMKRNMEQLIKKLQEMKSDPVGFGNNYRAKVGYKAFKMEDWKEHYQNAKININVNIEILRTGVMD</sequence>
<protein>
    <recommendedName>
        <fullName evidence="13">Ger(X)C family spore germination protein</fullName>
    </recommendedName>
</protein>
<feature type="domain" description="Spore germination GerAC-like C-terminal" evidence="9">
    <location>
        <begin position="194"/>
        <end position="371"/>
    </location>
</feature>
<dbReference type="InterPro" id="IPR038501">
    <property type="entry name" value="Spore_GerAC_C_sf"/>
</dbReference>
<feature type="chain" id="PRO_5046374936" description="Ger(X)C family spore germination protein" evidence="8">
    <location>
        <begin position="20"/>
        <end position="374"/>
    </location>
</feature>
<dbReference type="PANTHER" id="PTHR35789">
    <property type="entry name" value="SPORE GERMINATION PROTEIN B3"/>
    <property type="match status" value="1"/>
</dbReference>
<proteinExistence type="inferred from homology"/>
<comment type="subcellular location">
    <subcellularLocation>
        <location evidence="1">Membrane</location>
        <topology evidence="1">Lipid-anchor</topology>
    </subcellularLocation>
</comment>
<dbReference type="EMBL" id="CAKJTJ010000015">
    <property type="protein sequence ID" value="CAG9621994.1"/>
    <property type="molecule type" value="Genomic_DNA"/>
</dbReference>
<gene>
    <name evidence="11" type="ORF">BACCIP111883_02785</name>
</gene>
<accession>A0ABM8YPP9</accession>
<dbReference type="Pfam" id="PF05504">
    <property type="entry name" value="Spore_GerAC"/>
    <property type="match status" value="1"/>
</dbReference>
<dbReference type="NCBIfam" id="TIGR02887">
    <property type="entry name" value="spore_ger_x_C"/>
    <property type="match status" value="1"/>
</dbReference>
<evidence type="ECO:0000313" key="12">
    <source>
        <dbReference type="Proteomes" id="UP000789833"/>
    </source>
</evidence>
<comment type="similarity">
    <text evidence="2">Belongs to the GerABKC lipoprotein family.</text>
</comment>
<evidence type="ECO:0000256" key="4">
    <source>
        <dbReference type="ARBA" id="ARBA00022729"/>
    </source>
</evidence>
<dbReference type="InterPro" id="IPR046953">
    <property type="entry name" value="Spore_GerAC-like_C"/>
</dbReference>
<evidence type="ECO:0000256" key="3">
    <source>
        <dbReference type="ARBA" id="ARBA00022544"/>
    </source>
</evidence>
<keyword evidence="6" id="KW-0564">Palmitate</keyword>
<dbReference type="Pfam" id="PF25198">
    <property type="entry name" value="Spore_GerAC_N"/>
    <property type="match status" value="1"/>
</dbReference>
<keyword evidence="12" id="KW-1185">Reference proteome</keyword>
<evidence type="ECO:0000256" key="7">
    <source>
        <dbReference type="ARBA" id="ARBA00023288"/>
    </source>
</evidence>
<evidence type="ECO:0000256" key="2">
    <source>
        <dbReference type="ARBA" id="ARBA00007886"/>
    </source>
</evidence>
<feature type="signal peptide" evidence="8">
    <location>
        <begin position="1"/>
        <end position="19"/>
    </location>
</feature>
<evidence type="ECO:0000259" key="10">
    <source>
        <dbReference type="Pfam" id="PF25198"/>
    </source>
</evidence>
<evidence type="ECO:0000256" key="5">
    <source>
        <dbReference type="ARBA" id="ARBA00023136"/>
    </source>
</evidence>
<feature type="domain" description="Spore germination protein N-terminal" evidence="10">
    <location>
        <begin position="19"/>
        <end position="184"/>
    </location>
</feature>
<keyword evidence="3" id="KW-0309">Germination</keyword>
<evidence type="ECO:0000259" key="9">
    <source>
        <dbReference type="Pfam" id="PF05504"/>
    </source>
</evidence>
<evidence type="ECO:0000313" key="11">
    <source>
        <dbReference type="EMBL" id="CAG9621994.1"/>
    </source>
</evidence>
<name>A0ABM8YPP9_9BACI</name>
<evidence type="ECO:0008006" key="13">
    <source>
        <dbReference type="Google" id="ProtNLM"/>
    </source>
</evidence>
<organism evidence="11 12">
    <name type="scientific">Sutcliffiella rhizosphaerae</name>
    <dbReference type="NCBI Taxonomy" id="2880967"/>
    <lineage>
        <taxon>Bacteria</taxon>
        <taxon>Bacillati</taxon>
        <taxon>Bacillota</taxon>
        <taxon>Bacilli</taxon>
        <taxon>Bacillales</taxon>
        <taxon>Bacillaceae</taxon>
        <taxon>Sutcliffiella</taxon>
    </lineage>
</organism>
<dbReference type="PANTHER" id="PTHR35789:SF1">
    <property type="entry name" value="SPORE GERMINATION PROTEIN B3"/>
    <property type="match status" value="1"/>
</dbReference>
<dbReference type="Proteomes" id="UP000789833">
    <property type="component" value="Unassembled WGS sequence"/>
</dbReference>
<evidence type="ECO:0000256" key="8">
    <source>
        <dbReference type="SAM" id="SignalP"/>
    </source>
</evidence>
<reference evidence="11 12" key="1">
    <citation type="submission" date="2021-10" db="EMBL/GenBank/DDBJ databases">
        <authorList>
            <person name="Criscuolo A."/>
        </authorList>
    </citation>
    <scope>NUCLEOTIDE SEQUENCE [LARGE SCALE GENOMIC DNA]</scope>
    <source>
        <strain evidence="12">CIP 111883</strain>
    </source>
</reference>
<dbReference type="RefSeq" id="WP_230502066.1">
    <property type="nucleotide sequence ID" value="NZ_CAKJTJ010000015.1"/>
</dbReference>
<keyword evidence="5" id="KW-0472">Membrane</keyword>